<name>A0AAJ0H2W7_9PEZI</name>
<dbReference type="EMBL" id="JAUDZG010000001">
    <property type="protein sequence ID" value="KAK3310544.1"/>
    <property type="molecule type" value="Genomic_DNA"/>
</dbReference>
<dbReference type="Proteomes" id="UP001273166">
    <property type="component" value="Unassembled WGS sequence"/>
</dbReference>
<organism evidence="2 3">
    <name type="scientific">Chaetomium strumarium</name>
    <dbReference type="NCBI Taxonomy" id="1170767"/>
    <lineage>
        <taxon>Eukaryota</taxon>
        <taxon>Fungi</taxon>
        <taxon>Dikarya</taxon>
        <taxon>Ascomycota</taxon>
        <taxon>Pezizomycotina</taxon>
        <taxon>Sordariomycetes</taxon>
        <taxon>Sordariomycetidae</taxon>
        <taxon>Sordariales</taxon>
        <taxon>Chaetomiaceae</taxon>
        <taxon>Chaetomium</taxon>
    </lineage>
</organism>
<feature type="compositionally biased region" description="Polar residues" evidence="1">
    <location>
        <begin position="255"/>
        <end position="266"/>
    </location>
</feature>
<protein>
    <submittedName>
        <fullName evidence="2">Uncharacterized protein</fullName>
    </submittedName>
</protein>
<gene>
    <name evidence="2" type="ORF">B0T15DRAFT_547244</name>
</gene>
<dbReference type="AlphaFoldDB" id="A0AAJ0H2W7"/>
<evidence type="ECO:0000313" key="3">
    <source>
        <dbReference type="Proteomes" id="UP001273166"/>
    </source>
</evidence>
<evidence type="ECO:0000256" key="1">
    <source>
        <dbReference type="SAM" id="MobiDB-lite"/>
    </source>
</evidence>
<accession>A0AAJ0H2W7</accession>
<feature type="region of interest" description="Disordered" evidence="1">
    <location>
        <begin position="45"/>
        <end position="64"/>
    </location>
</feature>
<dbReference type="GeneID" id="87889002"/>
<reference evidence="2" key="2">
    <citation type="submission" date="2023-06" db="EMBL/GenBank/DDBJ databases">
        <authorList>
            <consortium name="Lawrence Berkeley National Laboratory"/>
            <person name="Mondo S.J."/>
            <person name="Hensen N."/>
            <person name="Bonometti L."/>
            <person name="Westerberg I."/>
            <person name="Brannstrom I.O."/>
            <person name="Guillou S."/>
            <person name="Cros-Aarteil S."/>
            <person name="Calhoun S."/>
            <person name="Haridas S."/>
            <person name="Kuo A."/>
            <person name="Pangilinan J."/>
            <person name="Riley R."/>
            <person name="Labutti K."/>
            <person name="Andreopoulos B."/>
            <person name="Lipzen A."/>
            <person name="Chen C."/>
            <person name="Yanf M."/>
            <person name="Daum C."/>
            <person name="Ng V."/>
            <person name="Clum A."/>
            <person name="Steindorff A."/>
            <person name="Ohm R."/>
            <person name="Martin F."/>
            <person name="Silar P."/>
            <person name="Natvig D."/>
            <person name="Lalanne C."/>
            <person name="Gautier V."/>
            <person name="Ament-Velasquez S.L."/>
            <person name="Kruys A."/>
            <person name="Hutchinson M.I."/>
            <person name="Powell A.J."/>
            <person name="Barry K."/>
            <person name="Miller A.N."/>
            <person name="Grigoriev I.V."/>
            <person name="Debuchy R."/>
            <person name="Gladieux P."/>
            <person name="Thoren M.H."/>
            <person name="Johannesson H."/>
        </authorList>
    </citation>
    <scope>NUCLEOTIDE SEQUENCE</scope>
    <source>
        <strain evidence="2">CBS 333.67</strain>
    </source>
</reference>
<evidence type="ECO:0000313" key="2">
    <source>
        <dbReference type="EMBL" id="KAK3310544.1"/>
    </source>
</evidence>
<dbReference type="RefSeq" id="XP_062726324.1">
    <property type="nucleotide sequence ID" value="XM_062870173.1"/>
</dbReference>
<proteinExistence type="predicted"/>
<feature type="region of interest" description="Disordered" evidence="1">
    <location>
        <begin position="188"/>
        <end position="315"/>
    </location>
</feature>
<sequence>MKASAVGRAVSHGALCRSPVTEDHTQRTSGNSFVATTVQLKSMFGKTTETEDRSPSAGPSPTGIGYLDFTDGWERLSPSYNRTSGTISPSDSNNLSTATVLPAIEAVSWTYRREATPVPQDKGARVRAHRRKAAVSEIPLSALFDPNLTLSQCSGADPASTQINGQYHIDKGKSDSHLRHHILLEGTDEEELRRTSPRSSTLLSERLSSKSEGHSLPNSEPVVGPGAIESPNRKLRLRVSRSALAKARQQAGAKSRTSFGHRSSGSADDPDRSVIATPSPVPSTTETAPSKQRRGRGGGYLARPSATPESRPSSDLAAIPSEIEALFYATGSRVNGKALLRLKKRFPDLGARLAEMQLQSVEPLAGVAGDDERARQAAFPGEAARHEQSHPLRKKRLRGQISRWMKNARQAVTGGRASKGWRT</sequence>
<comment type="caution">
    <text evidence="2">The sequence shown here is derived from an EMBL/GenBank/DDBJ whole genome shotgun (WGS) entry which is preliminary data.</text>
</comment>
<keyword evidence="3" id="KW-1185">Reference proteome</keyword>
<reference evidence="2" key="1">
    <citation type="journal article" date="2023" name="Mol. Phylogenet. Evol.">
        <title>Genome-scale phylogeny and comparative genomics of the fungal order Sordariales.</title>
        <authorList>
            <person name="Hensen N."/>
            <person name="Bonometti L."/>
            <person name="Westerberg I."/>
            <person name="Brannstrom I.O."/>
            <person name="Guillou S."/>
            <person name="Cros-Aarteil S."/>
            <person name="Calhoun S."/>
            <person name="Haridas S."/>
            <person name="Kuo A."/>
            <person name="Mondo S."/>
            <person name="Pangilinan J."/>
            <person name="Riley R."/>
            <person name="LaButti K."/>
            <person name="Andreopoulos B."/>
            <person name="Lipzen A."/>
            <person name="Chen C."/>
            <person name="Yan M."/>
            <person name="Daum C."/>
            <person name="Ng V."/>
            <person name="Clum A."/>
            <person name="Steindorff A."/>
            <person name="Ohm R.A."/>
            <person name="Martin F."/>
            <person name="Silar P."/>
            <person name="Natvig D.O."/>
            <person name="Lalanne C."/>
            <person name="Gautier V."/>
            <person name="Ament-Velasquez S.L."/>
            <person name="Kruys A."/>
            <person name="Hutchinson M.I."/>
            <person name="Powell A.J."/>
            <person name="Barry K."/>
            <person name="Miller A.N."/>
            <person name="Grigoriev I.V."/>
            <person name="Debuchy R."/>
            <person name="Gladieux P."/>
            <person name="Hiltunen Thoren M."/>
            <person name="Johannesson H."/>
        </authorList>
    </citation>
    <scope>NUCLEOTIDE SEQUENCE</scope>
    <source>
        <strain evidence="2">CBS 333.67</strain>
    </source>
</reference>
<feature type="compositionally biased region" description="Low complexity" evidence="1">
    <location>
        <begin position="197"/>
        <end position="206"/>
    </location>
</feature>